<dbReference type="FunFam" id="1.10.1200.10:FF:000016">
    <property type="entry name" value="Non-ribosomal peptide synthase"/>
    <property type="match status" value="1"/>
</dbReference>
<dbReference type="InterPro" id="IPR025110">
    <property type="entry name" value="AMP-bd_C"/>
</dbReference>
<dbReference type="InterPro" id="IPR036736">
    <property type="entry name" value="ACP-like_sf"/>
</dbReference>
<dbReference type="InterPro" id="IPR029058">
    <property type="entry name" value="AB_hydrolase_fold"/>
</dbReference>
<dbReference type="InterPro" id="IPR029063">
    <property type="entry name" value="SAM-dependent_MTases_sf"/>
</dbReference>
<dbReference type="InterPro" id="IPR045851">
    <property type="entry name" value="AMP-bd_C_sf"/>
</dbReference>
<dbReference type="PANTHER" id="PTHR45527">
    <property type="entry name" value="NONRIBOSOMAL PEPTIDE SYNTHETASE"/>
    <property type="match status" value="1"/>
</dbReference>
<dbReference type="InterPro" id="IPR020806">
    <property type="entry name" value="PKS_PP-bd"/>
</dbReference>
<evidence type="ECO:0000256" key="2">
    <source>
        <dbReference type="ARBA" id="ARBA00022450"/>
    </source>
</evidence>
<dbReference type="GO" id="GO:0044550">
    <property type="term" value="P:secondary metabolite biosynthetic process"/>
    <property type="evidence" value="ECO:0007669"/>
    <property type="project" value="TreeGrafter"/>
</dbReference>
<dbReference type="InterPro" id="IPR020845">
    <property type="entry name" value="AMP-binding_CS"/>
</dbReference>
<dbReference type="FunFam" id="3.40.50.12780:FF:000012">
    <property type="entry name" value="Non-ribosomal peptide synthetase"/>
    <property type="match status" value="2"/>
</dbReference>
<keyword evidence="3" id="KW-0597">Phosphoprotein</keyword>
<dbReference type="FunFam" id="3.40.50.980:FF:000001">
    <property type="entry name" value="Non-ribosomal peptide synthetase"/>
    <property type="match status" value="3"/>
</dbReference>
<dbReference type="Gene3D" id="2.30.38.10">
    <property type="entry name" value="Luciferase, Domain 3"/>
    <property type="match status" value="3"/>
</dbReference>
<dbReference type="Proteomes" id="UP000238348">
    <property type="component" value="Chromosome"/>
</dbReference>
<keyword evidence="2" id="KW-0596">Phosphopantetheine</keyword>
<dbReference type="Gene3D" id="3.40.50.150">
    <property type="entry name" value="Vaccinia Virus protein VP39"/>
    <property type="match status" value="1"/>
</dbReference>
<dbReference type="Pfam" id="PF05050">
    <property type="entry name" value="Methyltransf_21"/>
    <property type="match status" value="1"/>
</dbReference>
<dbReference type="InterPro" id="IPR006162">
    <property type="entry name" value="Ppantetheine_attach_site"/>
</dbReference>
<dbReference type="FunFam" id="2.30.38.10:FF:000001">
    <property type="entry name" value="Non-ribosomal peptide synthetase PvdI"/>
    <property type="match status" value="1"/>
</dbReference>
<dbReference type="InterPro" id="IPR001031">
    <property type="entry name" value="Thioesterase"/>
</dbReference>
<dbReference type="InterPro" id="IPR009081">
    <property type="entry name" value="PP-bd_ACP"/>
</dbReference>
<evidence type="ECO:0000256" key="3">
    <source>
        <dbReference type="ARBA" id="ARBA00022553"/>
    </source>
</evidence>
<dbReference type="SMART" id="SM00823">
    <property type="entry name" value="PKS_PP"/>
    <property type="match status" value="3"/>
</dbReference>
<dbReference type="SUPFAM" id="SSF56801">
    <property type="entry name" value="Acetyl-CoA synthetase-like"/>
    <property type="match status" value="3"/>
</dbReference>
<dbReference type="InterPro" id="IPR006342">
    <property type="entry name" value="FkbM_mtfrase"/>
</dbReference>
<dbReference type="PROSITE" id="PS00012">
    <property type="entry name" value="PHOSPHOPANTETHEINE"/>
    <property type="match status" value="1"/>
</dbReference>
<dbReference type="Gene3D" id="3.30.300.30">
    <property type="match status" value="4"/>
</dbReference>
<dbReference type="GO" id="GO:0005829">
    <property type="term" value="C:cytosol"/>
    <property type="evidence" value="ECO:0007669"/>
    <property type="project" value="TreeGrafter"/>
</dbReference>
<dbReference type="Pfam" id="PF13193">
    <property type="entry name" value="AMP-binding_C"/>
    <property type="match status" value="2"/>
</dbReference>
<dbReference type="SMART" id="SM00824">
    <property type="entry name" value="PKS_TE"/>
    <property type="match status" value="1"/>
</dbReference>
<dbReference type="SUPFAM" id="SSF47336">
    <property type="entry name" value="ACP-like"/>
    <property type="match status" value="3"/>
</dbReference>
<comment type="cofactor">
    <cofactor evidence="1">
        <name>pantetheine 4'-phosphate</name>
        <dbReference type="ChEBI" id="CHEBI:47942"/>
    </cofactor>
</comment>
<feature type="domain" description="Carrier" evidence="4">
    <location>
        <begin position="1278"/>
        <end position="1353"/>
    </location>
</feature>
<dbReference type="GO" id="GO:0031177">
    <property type="term" value="F:phosphopantetheine binding"/>
    <property type="evidence" value="ECO:0007669"/>
    <property type="project" value="InterPro"/>
</dbReference>
<dbReference type="Pfam" id="PF00501">
    <property type="entry name" value="AMP-binding"/>
    <property type="match status" value="3"/>
</dbReference>
<proteinExistence type="predicted"/>
<dbReference type="Pfam" id="PF00668">
    <property type="entry name" value="Condensation"/>
    <property type="match status" value="3"/>
</dbReference>
<dbReference type="GO" id="GO:0043041">
    <property type="term" value="P:amino acid activation for nonribosomal peptide biosynthetic process"/>
    <property type="evidence" value="ECO:0007669"/>
    <property type="project" value="TreeGrafter"/>
</dbReference>
<dbReference type="GO" id="GO:0003824">
    <property type="term" value="F:catalytic activity"/>
    <property type="evidence" value="ECO:0007669"/>
    <property type="project" value="InterPro"/>
</dbReference>
<dbReference type="NCBIfam" id="NF003417">
    <property type="entry name" value="PRK04813.1"/>
    <property type="match status" value="4"/>
</dbReference>
<dbReference type="InterPro" id="IPR001242">
    <property type="entry name" value="Condensation_dom"/>
</dbReference>
<dbReference type="Gene3D" id="1.10.1200.10">
    <property type="entry name" value="ACP-like"/>
    <property type="match status" value="3"/>
</dbReference>
<dbReference type="InterPro" id="IPR020802">
    <property type="entry name" value="TesA-like"/>
</dbReference>
<dbReference type="Pfam" id="PF00550">
    <property type="entry name" value="PP-binding"/>
    <property type="match status" value="3"/>
</dbReference>
<dbReference type="PANTHER" id="PTHR45527:SF1">
    <property type="entry name" value="FATTY ACID SYNTHASE"/>
    <property type="match status" value="1"/>
</dbReference>
<dbReference type="Gene3D" id="3.30.559.30">
    <property type="entry name" value="Nonribosomal peptide synthetase, condensation domain"/>
    <property type="match status" value="3"/>
</dbReference>
<dbReference type="CDD" id="cd19531">
    <property type="entry name" value="LCL_NRPS-like"/>
    <property type="match status" value="2"/>
</dbReference>
<dbReference type="CDD" id="cd05930">
    <property type="entry name" value="A_NRPS"/>
    <property type="match status" value="3"/>
</dbReference>
<dbReference type="GO" id="GO:0072330">
    <property type="term" value="P:monocarboxylic acid biosynthetic process"/>
    <property type="evidence" value="ECO:0007669"/>
    <property type="project" value="UniProtKB-ARBA"/>
</dbReference>
<dbReference type="FunFam" id="3.30.559.10:FF:000012">
    <property type="entry name" value="Non-ribosomal peptide synthetase"/>
    <property type="match status" value="1"/>
</dbReference>
<dbReference type="PROSITE" id="PS00455">
    <property type="entry name" value="AMP_BINDING"/>
    <property type="match status" value="3"/>
</dbReference>
<evidence type="ECO:0000256" key="1">
    <source>
        <dbReference type="ARBA" id="ARBA00001957"/>
    </source>
</evidence>
<dbReference type="Gene3D" id="3.40.50.1820">
    <property type="entry name" value="alpha/beta hydrolase"/>
    <property type="match status" value="1"/>
</dbReference>
<dbReference type="SUPFAM" id="SSF53335">
    <property type="entry name" value="S-adenosyl-L-methionine-dependent methyltransferases"/>
    <property type="match status" value="1"/>
</dbReference>
<dbReference type="Gene3D" id="3.40.50.980">
    <property type="match status" value="6"/>
</dbReference>
<dbReference type="InterPro" id="IPR000873">
    <property type="entry name" value="AMP-dep_synth/lig_dom"/>
</dbReference>
<evidence type="ECO:0000259" key="4">
    <source>
        <dbReference type="PROSITE" id="PS50075"/>
    </source>
</evidence>
<evidence type="ECO:0000313" key="5">
    <source>
        <dbReference type="EMBL" id="AUX42320.1"/>
    </source>
</evidence>
<dbReference type="InterPro" id="IPR023213">
    <property type="entry name" value="CAT-like_dom_sf"/>
</dbReference>
<dbReference type="SUPFAM" id="SSF52777">
    <property type="entry name" value="CoA-dependent acyltransferases"/>
    <property type="match status" value="6"/>
</dbReference>
<gene>
    <name evidence="5" type="ORF">SOCE26_037500</name>
</gene>
<evidence type="ECO:0000313" key="6">
    <source>
        <dbReference type="Proteomes" id="UP000238348"/>
    </source>
</evidence>
<dbReference type="InterPro" id="IPR010071">
    <property type="entry name" value="AA_adenyl_dom"/>
</dbReference>
<dbReference type="NCBIfam" id="TIGR01733">
    <property type="entry name" value="AA-adenyl-dom"/>
    <property type="match status" value="3"/>
</dbReference>
<dbReference type="NCBIfam" id="TIGR01444">
    <property type="entry name" value="fkbM_fam"/>
    <property type="match status" value="1"/>
</dbReference>
<feature type="domain" description="Carrier" evidence="4">
    <location>
        <begin position="2365"/>
        <end position="2441"/>
    </location>
</feature>
<feature type="domain" description="Carrier" evidence="4">
    <location>
        <begin position="3430"/>
        <end position="3505"/>
    </location>
</feature>
<protein>
    <recommendedName>
        <fullName evidence="4">Carrier domain-containing protein</fullName>
    </recommendedName>
</protein>
<accession>A0A2L0ESS3</accession>
<reference evidence="5 6" key="1">
    <citation type="submission" date="2015-09" db="EMBL/GenBank/DDBJ databases">
        <title>Sorangium comparison.</title>
        <authorList>
            <person name="Zaburannyi N."/>
            <person name="Bunk B."/>
            <person name="Overmann J."/>
            <person name="Mueller R."/>
        </authorList>
    </citation>
    <scope>NUCLEOTIDE SEQUENCE [LARGE SCALE GENOMIC DNA]</scope>
    <source>
        <strain evidence="5 6">So ce26</strain>
    </source>
</reference>
<dbReference type="Gene3D" id="3.30.559.10">
    <property type="entry name" value="Chloramphenicol acetyltransferase-like domain"/>
    <property type="match status" value="3"/>
</dbReference>
<sequence>MEERVIEGFRLSPQQREIVDSGVEQSLVAQGALLLEGPLDVERLDRALGAVVSRHEILRTRFQRLTSMGVPLQVIGEDVHFERSSGDAAGCEAPDVAAALEEARQRPFDLVGGAPLRVSLKALPGARHLLVLTAPSLCMDGRSLNNLARSICDLYTSGAPEAEQADGADGEDEEGAIQYVQFSEWQNELDEEEDADRAKAFWQKYLDGELPTLRLPLERDPGDGASGAFTPRSAGFALDRETAARIDALLADRGLAADRYFLACWLLFLSRATDSADVLTRVCFDGRRFAELDDAVGLFTTGAPFRLDLDDGESAARLLDKVAFHLKDVEAYQLFYPRESSPLAADQMALAYEYGEGLAARSSGGLHVSPLARACLTERFRLKLVVERKADPGGGTAAYTCRLFHDAGRIDDGMAAVFARALETLCRDLAARPGRPLRELRLVDDGEGQRLFRELGRGRALGASSLPFPSIAAAFAASAARWPDRVAYVYEQHEVTYGALERHASRVARALLLRGVTPGAPVPLFLSRGPDVLAGLLGILKAGAAFLPLDPAQPPRRMAAILDEVRPAVIVTRESLHHLLPEAHRGAVLLDGAGLDALDDSDPCVAVEPSSPAYVLFTSGSTGTPKGVVVRHDAVLNLARALQADIHDSPAAPRRCSLNANLTFDSSVKQWTRLLFGDTLIGVPEEVRADGDQLRGYLESQRCQVLDCTPSQIKILLSAGLPEGLERVLLGGEAIDARLWQKLIDLSRETGRRFFNLYGPTECTVNATWTPVVEQAEGAPGRPLPVIGRPIPNAWVVLHDRHGNPVPPGFTGELLIGGAGVATCYFRDPGKTARSFVPDPYSDLPGARLYRTGDLARFLPGGLVEFLGRADFQVKLRGLRIELGEIEAALSSYPGVRESVVLLREDRPGDQHLVAYVVPERQGAAPAASAQVQGKERHVLPNGLAVFHQNRNETDYLYDEIFNKKTYSFYGIHLPDNAVVVDVGANIGMYSLYALQHCRNPRIYAFEPLPPIFESLSLNMRPHGANVKLFPIGLSREEASVTFSYYPRYSMMSGVTEYARPSDEVEVVKRYLEKEAEAGSEGARELLRDADDLLRFRFEAESHTCRLRRLTDVLREEGIQHIDVLKVDVQRAELDVLHGLSDEDWQKIDQVVMEVHQAAGEESQDRVREIKALLERHGLEVAAEQDELLAGTDRYNVYASRLGLRERNAGLAALVPVERAGGPELSDAEIRQHLEAYLPEYMIPSAVVVLDALPLNRHGKVDRRALPAPDLGGRDRKPPRTRHEAALLELWSEVLGAPQLGVDDNFFRLGGHSLLATQLMSRVRKAFNVDLPLRLLFEAPTVEQLAREIEARAGTAPGSQAPPIVVLPRDRPLALSFGQQRLWFIHQLEPDATMYNNSLAFRATGPLDLDAFDRTLAAVVARHEGLRTRFVASGQLGPQDIEALGGAAPDAAYQIIDPPAASHLDIVDLSASPEDERLARAHALRREEANAPFDLASGPLFRARALRLGPEDHVVLFTTHHIVNDEWSLRILAREVNALYNALAEGRAPCLTPLPVQYADFAAWQRAWLEGGELARQLAYWTEALRGVPPVLNLPLDAPRTTRRSYRGKLRRFRLSPELSAALRALGDRGDITPFMLFFAAFAALLHRYARQDDFCVGIPIAGRSHRETEGLIGFFINLLAIRFDFSGAVSFSDLVARTRETLLQAYAHQDLPFEKLVEKLELTRDMSHSPLFQTNFHIEDSLAVGSHLVAGELALKDVAIDDFHTGEEQETARFELGLTIHNTGAAVAGTFRYDADLFCDETIERMAAHFERLLSAVAADPERALGSIPLLDDAEAQEVARASIGAAAPVDPGATLPSLFRAQVERTPEAPAVSAGGVTFTFAELDALSSRIAHALRARGVRADQPVGLCVERSCALIAGILGILKAGGAYLPLDPSYPEKRIAMLLEDASPKVVLAQAATAARLPASGPDVLLLDGEAPFHLGAPASPPEPLAGPDHLAYVLYTSGSTGRPKGVMVTHRNAVNLRAALRAALYDRMGGAPLRVSVNAPVVFDSSVKQLLTLLDGNCLYPVPEDVRRDAAGFVRWVAEHGIDVLDATPSMLHLLLDAGLLERPERAPRHVLLGGEAISPSLWQTLLSSRDTRFHNLYGPTECTVNATAHSLRDGDALPVIGRALLNVRVYLLDEALRPVPPGITGEIFIGGAGVSRGYLGRPALTAERFLPDPFADLPGARMYRTGDLARATARGDIAFLGRADFQIKIRGHRIELGEIEAALAAHPGVRQCVVATQPGRGQGADRLVAWVVPDAGDAVSARALRDFLAARLPEYMVPSVVRLLAEIPLTLNKKVDLAALRAEAQGAVEAPREAGLDPVEDIVVSVMADLLGTSHIGLDQDFFAELGGHSLAAIQLMSRLSSALGAGLELRTIFDHPTPRRLARAAGARLRDGGLDDLPPIEPAPRGQELPLSFAQSRLWLLDRMNPGSAAYNTPHAVRIADELHVAPFARALNELVRRHEPLRTRFPESDARPVQVIEPFVPFELPVEDLSHLGPAEAEAEARRWAEQEASLGFDLARGPLVRFGLLRLSARDHVLLFNMHHIITDAPSLDLLWRELLALYEAFSAGQPSPLPELGVQYADYAVWQRRWLTGDTIARQLAYWKDHLRDLAPIELPLDRPRPPVETFEGGRYRFRLDQGVSDALRRLAREQDATVFMAVLAAFSAFLSRVSAQEDIAIGTPVSGRGRRHTERMIGFFINTLVMRCDLSGAPSFAGLLARVREVALGAYAHQDVPFEKLVEELSPERDTSRSPLFQVCLTYLDLPATVGADGGGGGDLDFDVNVAKFDLTLAVAHRPGSPLALSLEYRTALFDEATIARLARQFQNLLAAIVAAPGVPVCDLDLRDEAERAQMCAWNRTEADLLTEALPGADPRPLPCVHELVAAQAARTPDHVALVFEDQRVTYADLNARANQLAHHLRRLGVRADTVAVLEDRSVDLIVALLGILKAGAAYLPLDPAHPPKRLAFALRDARSPVLLTTSRWAAVARQAAPEARVVCLDTEWPAIAREPSADPSPLATPADLAYVLYTSGSTGEPKGVMIPHEALTNFLWSSVREFRPTERDSILAIAAMTFDISALEIYLPLISGGRVVLARTRDVSDPGALERLMDEHGVTILQATPATFRMLMDAGWKGRKGLQILCGGEALPADLAAALRERSASVWNMYGPTEATVWVSGLRVGADSVGSTEAVVLGGPSANTTFHILDARLRPAPVGVPGELTIGGVQLARGYLKRPALTAERFLPDPFSGRPGARLYRTGDRARYRPDGTIEFLGRIDTQVKLRGLRIELGEIEAALRAHDGIREAVVVVRQDRLAAYVVPADPQAPPSAASLRDSLRAQLPEYMVPGSFTFLDALPLTSSRKVDRKALPAPAADAGRRFVHPRTPLEWQVWQVMAELLKVPSLGVKDSFFELGGHSLLAVALVGRLSALSGQKLPLTAVFRHPTVEELAGLLLSSEAGGAGGDGAAGRSPLVEIKPGAGKPPLFLVHPVGGTAFCYAALARALGPEQPVFAFHAPGLDEGTAPLRSVDAMARVYADVLEAAYPAGPVHLGGWSMGGVVAFELGRQLRARGREVAPLVVVDAAMPVDPRAERRTEMQVMLGFIGNLELTPEELGLSRDADWTLDRMLDAVLARGKAGGVLPASADRRLVARHFEVFAAAVRALDGYRPASPAAGPRAVYDGDVLLLKAADAPPDIAQGWQRSTRGRVRDVDVPGKHHELMDPPYVDAIAARVREALG</sequence>
<dbReference type="SUPFAM" id="SSF53474">
    <property type="entry name" value="alpha/beta-Hydrolases"/>
    <property type="match status" value="1"/>
</dbReference>
<dbReference type="Pfam" id="PF00975">
    <property type="entry name" value="Thioesterase"/>
    <property type="match status" value="1"/>
</dbReference>
<organism evidence="5 6">
    <name type="scientific">Sorangium cellulosum</name>
    <name type="common">Polyangium cellulosum</name>
    <dbReference type="NCBI Taxonomy" id="56"/>
    <lineage>
        <taxon>Bacteria</taxon>
        <taxon>Pseudomonadati</taxon>
        <taxon>Myxococcota</taxon>
        <taxon>Polyangia</taxon>
        <taxon>Polyangiales</taxon>
        <taxon>Polyangiaceae</taxon>
        <taxon>Sorangium</taxon>
    </lineage>
</organism>
<name>A0A2L0ESS3_SORCE</name>
<dbReference type="EMBL" id="CP012673">
    <property type="protein sequence ID" value="AUX42320.1"/>
    <property type="molecule type" value="Genomic_DNA"/>
</dbReference>
<dbReference type="FunFam" id="3.30.300.30:FF:000015">
    <property type="entry name" value="Nonribosomal peptide synthase SidD"/>
    <property type="match status" value="2"/>
</dbReference>
<dbReference type="PROSITE" id="PS50075">
    <property type="entry name" value="CARRIER"/>
    <property type="match status" value="3"/>
</dbReference>